<feature type="transmembrane region" description="Helical" evidence="1">
    <location>
        <begin position="268"/>
        <end position="295"/>
    </location>
</feature>
<dbReference type="AlphaFoldDB" id="A0A6A5VZU8"/>
<dbReference type="SUPFAM" id="SSF53254">
    <property type="entry name" value="Phosphoglycerate mutase-like"/>
    <property type="match status" value="1"/>
</dbReference>
<dbReference type="PANTHER" id="PTHR16469">
    <property type="entry name" value="UBIQUITIN-ASSOCIATED AND SH3 DOMAIN-CONTAINING BA-RELATED"/>
    <property type="match status" value="1"/>
</dbReference>
<dbReference type="PANTHER" id="PTHR16469:SF27">
    <property type="entry name" value="UBIQUITIN-ASSOCIATED AND SH3 DOMAIN-CONTAINING BA-RELATED"/>
    <property type="match status" value="1"/>
</dbReference>
<dbReference type="CDD" id="cd07040">
    <property type="entry name" value="HP"/>
    <property type="match status" value="1"/>
</dbReference>
<sequence>MLSQIHVITNGETTGIKLDHPAAPTGNPLDQMLSDQGLKQAQRLADKFSTYDDINYIYASPYHQCLQTITPLTEALSEKNASQPTKIRVLYALGDFVDRYQENSSPYARNATRLADLVPLFSNIDEDYDPGQYVYKSEDENWNETLVTRVAEAMDKIIGELDNDKTQPQGMVICTHPPLAAAIRRVVLRELSADGRTGDACVSQLVRQPNGCWSCPVISEPISKPDRSLIFRRPVEALRRWGRAFMASFGHPIVDHFGNNPYRVNPSIYLTMFVFLLLVNLMPLAIGTKLIPVCGNDDFDKCKVHREWTTDHLKRVVALGQSLVQFTLFLFPPLLA</sequence>
<protein>
    <recommendedName>
        <fullName evidence="4">Phosphoglycerate mutase-like protein</fullName>
    </recommendedName>
</protein>
<dbReference type="OrthoDB" id="414418at2759"/>
<keyword evidence="1" id="KW-1133">Transmembrane helix</keyword>
<dbReference type="EMBL" id="ML977656">
    <property type="protein sequence ID" value="KAF1994544.1"/>
    <property type="molecule type" value="Genomic_DNA"/>
</dbReference>
<evidence type="ECO:0000313" key="3">
    <source>
        <dbReference type="Proteomes" id="UP000799779"/>
    </source>
</evidence>
<gene>
    <name evidence="2" type="ORF">P154DRAFT_28197</name>
</gene>
<evidence type="ECO:0000313" key="2">
    <source>
        <dbReference type="EMBL" id="KAF1994544.1"/>
    </source>
</evidence>
<reference evidence="2" key="1">
    <citation type="journal article" date="2020" name="Stud. Mycol.">
        <title>101 Dothideomycetes genomes: a test case for predicting lifestyles and emergence of pathogens.</title>
        <authorList>
            <person name="Haridas S."/>
            <person name="Albert R."/>
            <person name="Binder M."/>
            <person name="Bloem J."/>
            <person name="Labutti K."/>
            <person name="Salamov A."/>
            <person name="Andreopoulos B."/>
            <person name="Baker S."/>
            <person name="Barry K."/>
            <person name="Bills G."/>
            <person name="Bluhm B."/>
            <person name="Cannon C."/>
            <person name="Castanera R."/>
            <person name="Culley D."/>
            <person name="Daum C."/>
            <person name="Ezra D."/>
            <person name="Gonzalez J."/>
            <person name="Henrissat B."/>
            <person name="Kuo A."/>
            <person name="Liang C."/>
            <person name="Lipzen A."/>
            <person name="Lutzoni F."/>
            <person name="Magnuson J."/>
            <person name="Mondo S."/>
            <person name="Nolan M."/>
            <person name="Ohm R."/>
            <person name="Pangilinan J."/>
            <person name="Park H.-J."/>
            <person name="Ramirez L."/>
            <person name="Alfaro M."/>
            <person name="Sun H."/>
            <person name="Tritt A."/>
            <person name="Yoshinaga Y."/>
            <person name="Zwiers L.-H."/>
            <person name="Turgeon B."/>
            <person name="Goodwin S."/>
            <person name="Spatafora J."/>
            <person name="Crous P."/>
            <person name="Grigoriev I."/>
        </authorList>
    </citation>
    <scope>NUCLEOTIDE SEQUENCE</scope>
    <source>
        <strain evidence="2">CBS 123094</strain>
    </source>
</reference>
<organism evidence="2 3">
    <name type="scientific">Amniculicola lignicola CBS 123094</name>
    <dbReference type="NCBI Taxonomy" id="1392246"/>
    <lineage>
        <taxon>Eukaryota</taxon>
        <taxon>Fungi</taxon>
        <taxon>Dikarya</taxon>
        <taxon>Ascomycota</taxon>
        <taxon>Pezizomycotina</taxon>
        <taxon>Dothideomycetes</taxon>
        <taxon>Pleosporomycetidae</taxon>
        <taxon>Pleosporales</taxon>
        <taxon>Amniculicolaceae</taxon>
        <taxon>Amniculicola</taxon>
    </lineage>
</organism>
<dbReference type="InterPro" id="IPR013078">
    <property type="entry name" value="His_Pase_superF_clade-1"/>
</dbReference>
<dbReference type="InterPro" id="IPR051710">
    <property type="entry name" value="Phosphatase_SH3-domain"/>
</dbReference>
<dbReference type="Gene3D" id="3.40.50.1240">
    <property type="entry name" value="Phosphoglycerate mutase-like"/>
    <property type="match status" value="1"/>
</dbReference>
<evidence type="ECO:0000256" key="1">
    <source>
        <dbReference type="SAM" id="Phobius"/>
    </source>
</evidence>
<feature type="transmembrane region" description="Helical" evidence="1">
    <location>
        <begin position="316"/>
        <end position="335"/>
    </location>
</feature>
<keyword evidence="1" id="KW-0812">Transmembrane</keyword>
<keyword evidence="1" id="KW-0472">Membrane</keyword>
<proteinExistence type="predicted"/>
<dbReference type="Pfam" id="PF00300">
    <property type="entry name" value="His_Phos_1"/>
    <property type="match status" value="1"/>
</dbReference>
<name>A0A6A5VZU8_9PLEO</name>
<dbReference type="Proteomes" id="UP000799779">
    <property type="component" value="Unassembled WGS sequence"/>
</dbReference>
<dbReference type="InterPro" id="IPR029033">
    <property type="entry name" value="His_PPase_superfam"/>
</dbReference>
<evidence type="ECO:0008006" key="4">
    <source>
        <dbReference type="Google" id="ProtNLM"/>
    </source>
</evidence>
<keyword evidence="3" id="KW-1185">Reference proteome</keyword>
<accession>A0A6A5VZU8</accession>